<dbReference type="SUPFAM" id="SSF53474">
    <property type="entry name" value="alpha/beta-Hydrolases"/>
    <property type="match status" value="1"/>
</dbReference>
<dbReference type="Pfam" id="PF12697">
    <property type="entry name" value="Abhydrolase_6"/>
    <property type="match status" value="1"/>
</dbReference>
<sequence>MDSFSSLQTFQPVIDQFPDHFGVLAVDYLGMGLSKAADRDYCFSDELQAIYHMIDQCAAKQVIVVAHSIAGVYALALSQKLSNLAAFIGIEPTTREIITNPPRDPEYVKAAEKFKHLTQAQGSSWIHAQLDRCFSKEQAALIWQTSEKASNALTTDDEKRLQSIFDSINWQSEIKLPNNLPSVIFTEAYRKKEYCRSEYMTNHRQSQVIAAGTFHYLHWEIPTEISKTMIDIISSL</sequence>
<gene>
    <name evidence="2" type="ORF">DLJ48_02935</name>
</gene>
<protein>
    <submittedName>
        <fullName evidence="2">Alpha/beta hydrolase</fullName>
    </submittedName>
</protein>
<dbReference type="RefSeq" id="WP_128685756.1">
    <property type="nucleotide sequence ID" value="NZ_CP029684.2"/>
</dbReference>
<dbReference type="Gene3D" id="3.40.50.1820">
    <property type="entry name" value="alpha/beta hydrolase"/>
    <property type="match status" value="1"/>
</dbReference>
<proteinExistence type="predicted"/>
<reference evidence="2 3" key="1">
    <citation type="journal article" date="2019" name="Syst. Appl. Microbiol.">
        <title>Oenococcus sicerae sp. nov., isolated from French cider.</title>
        <authorList>
            <person name="Cousin F.J."/>
            <person name="Le Guellec R."/>
            <person name="Chagnot C."/>
            <person name="Goux D."/>
            <person name="Dalmasso M."/>
            <person name="Laplace J.M."/>
            <person name="Cretenet M."/>
        </authorList>
    </citation>
    <scope>NUCLEOTIDE SEQUENCE [LARGE SCALE GENOMIC DNA]</scope>
    <source>
        <strain evidence="2 3">UCMA 15228</strain>
    </source>
</reference>
<evidence type="ECO:0000313" key="3">
    <source>
        <dbReference type="Proteomes" id="UP000286907"/>
    </source>
</evidence>
<dbReference type="InterPro" id="IPR000073">
    <property type="entry name" value="AB_hydrolase_1"/>
</dbReference>
<name>A0ABX5QLD8_9LACO</name>
<accession>A0ABX5QLD8</accession>
<dbReference type="Proteomes" id="UP000286907">
    <property type="component" value="Chromosome"/>
</dbReference>
<evidence type="ECO:0000313" key="2">
    <source>
        <dbReference type="EMBL" id="QAS69550.1"/>
    </source>
</evidence>
<organism evidence="2 3">
    <name type="scientific">Oenococcus sicerae</name>
    <dbReference type="NCBI Taxonomy" id="2203724"/>
    <lineage>
        <taxon>Bacteria</taxon>
        <taxon>Bacillati</taxon>
        <taxon>Bacillota</taxon>
        <taxon>Bacilli</taxon>
        <taxon>Lactobacillales</taxon>
        <taxon>Lactobacillaceae</taxon>
        <taxon>Oenococcus</taxon>
    </lineage>
</organism>
<evidence type="ECO:0000259" key="1">
    <source>
        <dbReference type="Pfam" id="PF12697"/>
    </source>
</evidence>
<keyword evidence="3" id="KW-1185">Reference proteome</keyword>
<dbReference type="EMBL" id="CP029684">
    <property type="protein sequence ID" value="QAS69550.1"/>
    <property type="molecule type" value="Genomic_DNA"/>
</dbReference>
<feature type="domain" description="AB hydrolase-1" evidence="1">
    <location>
        <begin position="12"/>
        <end position="113"/>
    </location>
</feature>
<dbReference type="GO" id="GO:0016787">
    <property type="term" value="F:hydrolase activity"/>
    <property type="evidence" value="ECO:0007669"/>
    <property type="project" value="UniProtKB-KW"/>
</dbReference>
<keyword evidence="2" id="KW-0378">Hydrolase</keyword>
<dbReference type="InterPro" id="IPR029058">
    <property type="entry name" value="AB_hydrolase_fold"/>
</dbReference>